<organism evidence="1 2">
    <name type="scientific">Diphasiastrum complanatum</name>
    <name type="common">Issler's clubmoss</name>
    <name type="synonym">Lycopodium complanatum</name>
    <dbReference type="NCBI Taxonomy" id="34168"/>
    <lineage>
        <taxon>Eukaryota</taxon>
        <taxon>Viridiplantae</taxon>
        <taxon>Streptophyta</taxon>
        <taxon>Embryophyta</taxon>
        <taxon>Tracheophyta</taxon>
        <taxon>Lycopodiopsida</taxon>
        <taxon>Lycopodiales</taxon>
        <taxon>Lycopodiaceae</taxon>
        <taxon>Lycopodioideae</taxon>
        <taxon>Diphasiastrum</taxon>
    </lineage>
</organism>
<protein>
    <submittedName>
        <fullName evidence="1">Uncharacterized protein</fullName>
    </submittedName>
</protein>
<comment type="caution">
    <text evidence="1">The sequence shown here is derived from an EMBL/GenBank/DDBJ whole genome shotgun (WGS) entry which is preliminary data.</text>
</comment>
<evidence type="ECO:0000313" key="1">
    <source>
        <dbReference type="EMBL" id="KAJ7546414.1"/>
    </source>
</evidence>
<gene>
    <name evidence="1" type="ORF">O6H91_08G039400</name>
</gene>
<keyword evidence="2" id="KW-1185">Reference proteome</keyword>
<accession>A0ACC2CX06</accession>
<dbReference type="Proteomes" id="UP001162992">
    <property type="component" value="Chromosome 8"/>
</dbReference>
<dbReference type="EMBL" id="CM055099">
    <property type="protein sequence ID" value="KAJ7546414.1"/>
    <property type="molecule type" value="Genomic_DNA"/>
</dbReference>
<name>A0ACC2CX06_DIPCM</name>
<proteinExistence type="predicted"/>
<evidence type="ECO:0000313" key="2">
    <source>
        <dbReference type="Proteomes" id="UP001162992"/>
    </source>
</evidence>
<sequence length="269" mass="30281">MRQSLSSSLASQNINVFEFGIKTISENCFRFQSCFEAMAVRRTNCLLYSALILVLGYMQYYYSQQIRQDSKLLLSSNPEKVLFLSTSPPRGMGLFERQEGLQKQPKLHRRLLGRKLMQEVENATEVKCNLVCSSHTVMRAGWRILSSRRAENKLGPETAPEYEKARDESGKGAVTKAETIRDTDRSLSSSALALPQQNGRGLFSTEKNNRDDSSEVQRTTLNSEKTEPNNPDSIQKQSTALVSDRLVPTGPDPLHHTTSPQTKVKVKHD</sequence>
<reference evidence="2" key="1">
    <citation type="journal article" date="2024" name="Proc. Natl. Acad. Sci. U.S.A.">
        <title>Extraordinary preservation of gene collinearity over three hundred million years revealed in homosporous lycophytes.</title>
        <authorList>
            <person name="Li C."/>
            <person name="Wickell D."/>
            <person name="Kuo L.Y."/>
            <person name="Chen X."/>
            <person name="Nie B."/>
            <person name="Liao X."/>
            <person name="Peng D."/>
            <person name="Ji J."/>
            <person name="Jenkins J."/>
            <person name="Williams M."/>
            <person name="Shu S."/>
            <person name="Plott C."/>
            <person name="Barry K."/>
            <person name="Rajasekar S."/>
            <person name="Grimwood J."/>
            <person name="Han X."/>
            <person name="Sun S."/>
            <person name="Hou Z."/>
            <person name="He W."/>
            <person name="Dai G."/>
            <person name="Sun C."/>
            <person name="Schmutz J."/>
            <person name="Leebens-Mack J.H."/>
            <person name="Li F.W."/>
            <person name="Wang L."/>
        </authorList>
    </citation>
    <scope>NUCLEOTIDE SEQUENCE [LARGE SCALE GENOMIC DNA]</scope>
    <source>
        <strain evidence="2">cv. PW_Plant_1</strain>
    </source>
</reference>